<keyword evidence="3" id="KW-0274">FAD</keyword>
<organism evidence="6 7">
    <name type="scientific">Methylacidimicrobium tartarophylax</name>
    <dbReference type="NCBI Taxonomy" id="1041768"/>
    <lineage>
        <taxon>Bacteria</taxon>
        <taxon>Pseudomonadati</taxon>
        <taxon>Verrucomicrobiota</taxon>
        <taxon>Methylacidimicrobium</taxon>
    </lineage>
</organism>
<evidence type="ECO:0000256" key="4">
    <source>
        <dbReference type="ARBA" id="ARBA00023002"/>
    </source>
</evidence>
<dbReference type="PROSITE" id="PS51387">
    <property type="entry name" value="FAD_PCMH"/>
    <property type="match status" value="1"/>
</dbReference>
<dbReference type="SUPFAM" id="SSF55103">
    <property type="entry name" value="FAD-linked oxidases, C-terminal domain"/>
    <property type="match status" value="1"/>
</dbReference>
<dbReference type="Pfam" id="PF02913">
    <property type="entry name" value="FAD-oxidase_C"/>
    <property type="match status" value="1"/>
</dbReference>
<dbReference type="Proteomes" id="UP000334923">
    <property type="component" value="Unassembled WGS sequence"/>
</dbReference>
<evidence type="ECO:0000259" key="5">
    <source>
        <dbReference type="PROSITE" id="PS51387"/>
    </source>
</evidence>
<dbReference type="Pfam" id="PF01565">
    <property type="entry name" value="FAD_binding_4"/>
    <property type="match status" value="1"/>
</dbReference>
<dbReference type="EMBL" id="CABFVA020000116">
    <property type="protein sequence ID" value="VVM08049.1"/>
    <property type="molecule type" value="Genomic_DNA"/>
</dbReference>
<keyword evidence="4" id="KW-0560">Oxidoreductase</keyword>
<feature type="domain" description="FAD-binding PCMH-type" evidence="5">
    <location>
        <begin position="1"/>
        <end position="174"/>
    </location>
</feature>
<comment type="cofactor">
    <cofactor evidence="1">
        <name>FAD</name>
        <dbReference type="ChEBI" id="CHEBI:57692"/>
    </cofactor>
</comment>
<dbReference type="RefSeq" id="WP_142660913.1">
    <property type="nucleotide sequence ID" value="NZ_CABFVA020000116.1"/>
</dbReference>
<proteinExistence type="predicted"/>
<evidence type="ECO:0000313" key="6">
    <source>
        <dbReference type="EMBL" id="VVM08049.1"/>
    </source>
</evidence>
<dbReference type="GO" id="GO:0071949">
    <property type="term" value="F:FAD binding"/>
    <property type="evidence" value="ECO:0007669"/>
    <property type="project" value="InterPro"/>
</dbReference>
<dbReference type="GO" id="GO:0016491">
    <property type="term" value="F:oxidoreductase activity"/>
    <property type="evidence" value="ECO:0007669"/>
    <property type="project" value="UniProtKB-KW"/>
</dbReference>
<keyword evidence="7" id="KW-1185">Reference proteome</keyword>
<evidence type="ECO:0000256" key="2">
    <source>
        <dbReference type="ARBA" id="ARBA00022630"/>
    </source>
</evidence>
<dbReference type="PANTHER" id="PTHR11748">
    <property type="entry name" value="D-LACTATE DEHYDROGENASE"/>
    <property type="match status" value="1"/>
</dbReference>
<dbReference type="Gene3D" id="3.30.465.10">
    <property type="match status" value="1"/>
</dbReference>
<dbReference type="InterPro" id="IPR006094">
    <property type="entry name" value="Oxid_FAD_bind_N"/>
</dbReference>
<reference evidence="6 7" key="1">
    <citation type="submission" date="2019-09" db="EMBL/GenBank/DDBJ databases">
        <authorList>
            <person name="Cremers G."/>
        </authorList>
    </citation>
    <scope>NUCLEOTIDE SEQUENCE [LARGE SCALE GENOMIC DNA]</scope>
    <source>
        <strain evidence="6">4A</strain>
    </source>
</reference>
<dbReference type="InterPro" id="IPR016169">
    <property type="entry name" value="FAD-bd_PCMH_sub2"/>
</dbReference>
<dbReference type="NCBIfam" id="NF008439">
    <property type="entry name" value="PRK11282.1"/>
    <property type="match status" value="1"/>
</dbReference>
<dbReference type="AlphaFoldDB" id="A0A5E6MPT0"/>
<dbReference type="InterPro" id="IPR036318">
    <property type="entry name" value="FAD-bd_PCMH-like_sf"/>
</dbReference>
<dbReference type="InterPro" id="IPR016166">
    <property type="entry name" value="FAD-bd_PCMH"/>
</dbReference>
<dbReference type="OrthoDB" id="9767256at2"/>
<dbReference type="PANTHER" id="PTHR11748:SF103">
    <property type="entry name" value="GLYCOLATE OXIDASE SUBUNIT GLCE"/>
    <property type="match status" value="1"/>
</dbReference>
<sequence>MSQSDRDLTEALADEVRQAHDSGIRLSLAGGETKPFLGRSVEGKRLSVREHCGIVHYEPTELVLTARAGTPLGEIHDLLAAHGQWLPFEPPSFASCATLGGTIACGLSGPARPFFGAARDFVLGVRLLDGRGQLLHFGAEVIKNVAGYDVARLVTGAQGTLGALLEISLKVGPLPPASETLTREEGLESSIRRLAELAAKPLPLSAASHDGERLFLRLSGTEAGVRAAANRIGGERLADPDAFWQSVRERTHPFFSLPGPLWRLSVPPATLAPPPGGGRLLLDWSGAQRWWKGSAEPTALWEWARSMGGHAALFDSGRCRLQPLDPGLFALHKRLKAAFDPKGILNSGRLYDSL</sequence>
<accession>A0A5E6MPT0</accession>
<evidence type="ECO:0000256" key="3">
    <source>
        <dbReference type="ARBA" id="ARBA00022827"/>
    </source>
</evidence>
<dbReference type="InterPro" id="IPR004113">
    <property type="entry name" value="FAD-bd_oxidored_4_C"/>
</dbReference>
<evidence type="ECO:0000256" key="1">
    <source>
        <dbReference type="ARBA" id="ARBA00001974"/>
    </source>
</evidence>
<evidence type="ECO:0000313" key="7">
    <source>
        <dbReference type="Proteomes" id="UP000334923"/>
    </source>
</evidence>
<keyword evidence="2" id="KW-0285">Flavoprotein</keyword>
<dbReference type="SUPFAM" id="SSF56176">
    <property type="entry name" value="FAD-binding/transporter-associated domain-like"/>
    <property type="match status" value="1"/>
</dbReference>
<protein>
    <submittedName>
        <fullName evidence="6">Glycolate oxidase FAD binding subunit</fullName>
    </submittedName>
</protein>
<name>A0A5E6MPT0_9BACT</name>
<gene>
    <name evidence="6" type="primary">glcE</name>
    <name evidence="6" type="ORF">MAMT_02081</name>
</gene>
<dbReference type="InterPro" id="IPR016164">
    <property type="entry name" value="FAD-linked_Oxase-like_C"/>
</dbReference>